<evidence type="ECO:0000313" key="2">
    <source>
        <dbReference type="EMBL" id="SHI57881.1"/>
    </source>
</evidence>
<reference evidence="2 3" key="1">
    <citation type="submission" date="2016-11" db="EMBL/GenBank/DDBJ databases">
        <authorList>
            <person name="Jaros S."/>
            <person name="Januszkiewicz K."/>
            <person name="Wedrychowicz H."/>
        </authorList>
    </citation>
    <scope>NUCLEOTIDE SEQUENCE [LARGE SCALE GENOMIC DNA]</scope>
    <source>
        <strain evidence="2 3">DSM 17477</strain>
    </source>
</reference>
<organism evidence="2 3">
    <name type="scientific">Dethiosulfatibacter aminovorans DSM 17477</name>
    <dbReference type="NCBI Taxonomy" id="1121476"/>
    <lineage>
        <taxon>Bacteria</taxon>
        <taxon>Bacillati</taxon>
        <taxon>Bacillota</taxon>
        <taxon>Tissierellia</taxon>
        <taxon>Dethiosulfatibacter</taxon>
    </lineage>
</organism>
<dbReference type="STRING" id="1121476.SAMN02745751_00637"/>
<keyword evidence="1" id="KW-1133">Transmembrane helix</keyword>
<feature type="transmembrane region" description="Helical" evidence="1">
    <location>
        <begin position="48"/>
        <end position="68"/>
    </location>
</feature>
<sequence>MMNKLHENKPLQLVLGFLTGICFGFLLQKGGATKYDVILGQLRLQDFTVLKIMLSAVIVTMMGVSLLYPKGLVKLHVKPGSVKNSIIGGLIFGVGFAVLGYCPGTLAGAVGNGYIDGLFGGLIGIIVGSGLFASMYGVLKRHNILSEDRYSQKSLFDEMDGRSFRYTIPMALILALIMAVVEIFAG</sequence>
<dbReference type="RefSeq" id="WP_073046993.1">
    <property type="nucleotide sequence ID" value="NZ_FQZL01000005.1"/>
</dbReference>
<keyword evidence="3" id="KW-1185">Reference proteome</keyword>
<keyword evidence="1" id="KW-0472">Membrane</keyword>
<dbReference type="Proteomes" id="UP000184052">
    <property type="component" value="Unassembled WGS sequence"/>
</dbReference>
<dbReference type="EMBL" id="FQZL01000005">
    <property type="protein sequence ID" value="SHI57881.1"/>
    <property type="molecule type" value="Genomic_DNA"/>
</dbReference>
<dbReference type="OrthoDB" id="9790409at2"/>
<dbReference type="Pfam" id="PF04143">
    <property type="entry name" value="Sulf_transp"/>
    <property type="match status" value="1"/>
</dbReference>
<keyword evidence="1" id="KW-0812">Transmembrane</keyword>
<evidence type="ECO:0000256" key="1">
    <source>
        <dbReference type="SAM" id="Phobius"/>
    </source>
</evidence>
<accession>A0A1M6CAQ0</accession>
<dbReference type="InterPro" id="IPR007272">
    <property type="entry name" value="Sulf_transp_TsuA/YedE"/>
</dbReference>
<proteinExistence type="predicted"/>
<evidence type="ECO:0000313" key="3">
    <source>
        <dbReference type="Proteomes" id="UP000184052"/>
    </source>
</evidence>
<name>A0A1M6CAQ0_9FIRM</name>
<feature type="transmembrane region" description="Helical" evidence="1">
    <location>
        <begin position="117"/>
        <end position="139"/>
    </location>
</feature>
<protein>
    <submittedName>
        <fullName evidence="2">Uncharacterized protein</fullName>
    </submittedName>
</protein>
<feature type="transmembrane region" description="Helical" evidence="1">
    <location>
        <begin position="89"/>
        <end position="111"/>
    </location>
</feature>
<gene>
    <name evidence="2" type="ORF">SAMN02745751_00637</name>
</gene>
<dbReference type="AlphaFoldDB" id="A0A1M6CAQ0"/>
<feature type="transmembrane region" description="Helical" evidence="1">
    <location>
        <begin position="166"/>
        <end position="185"/>
    </location>
</feature>